<dbReference type="GO" id="GO:0016301">
    <property type="term" value="F:kinase activity"/>
    <property type="evidence" value="ECO:0007669"/>
    <property type="project" value="UniProtKB-KW"/>
</dbReference>
<name>A0A7Y6UBX7_PHOVU</name>
<comment type="caution">
    <text evidence="2">The sequence shown here is derived from an EMBL/GenBank/DDBJ whole genome shotgun (WGS) entry which is preliminary data.</text>
</comment>
<proteinExistence type="predicted"/>
<evidence type="ECO:0000313" key="2">
    <source>
        <dbReference type="EMBL" id="NVB76364.1"/>
    </source>
</evidence>
<dbReference type="Gene3D" id="3.40.50.300">
    <property type="entry name" value="P-loop containing nucleotide triphosphate hydrolases"/>
    <property type="match status" value="1"/>
</dbReference>
<dbReference type="GO" id="GO:0005524">
    <property type="term" value="F:ATP binding"/>
    <property type="evidence" value="ECO:0007669"/>
    <property type="project" value="InterPro"/>
</dbReference>
<dbReference type="Pfam" id="PF00485">
    <property type="entry name" value="PRK"/>
    <property type="match status" value="1"/>
</dbReference>
<reference evidence="2 3" key="2">
    <citation type="submission" date="2020-07" db="EMBL/GenBank/DDBJ databases">
        <title>Bacterial metabolism rescues the inhibition of intestinal drug absorption by food and drug additives.</title>
        <authorList>
            <person name="Zou L."/>
            <person name="Spanogiannopoulos P."/>
            <person name="Chien H.-C."/>
            <person name="Pieper L.M."/>
            <person name="Cai W."/>
            <person name="Khuri N."/>
            <person name="Pottel J."/>
            <person name="Vora B."/>
            <person name="Ni Z."/>
            <person name="Tsakalozou E."/>
            <person name="Zhang W."/>
            <person name="Shoichet B.K."/>
            <person name="Giacomini K.M."/>
            <person name="Turnbaugh P.J."/>
        </authorList>
    </citation>
    <scope>NUCLEOTIDE SEQUENCE [LARGE SCALE GENOMIC DNA]</scope>
    <source>
        <strain evidence="2 3">B33</strain>
    </source>
</reference>
<evidence type="ECO:0000313" key="3">
    <source>
        <dbReference type="Proteomes" id="UP000524321"/>
    </source>
</evidence>
<sequence length="86" mass="10081">DIRIFVDTDSDLRIIRRIQRDVMERARSLESVISQYLNTVKPMHEEFVEPSKRNANIIVPEGGYNQVAMEMIQNQIRTHLGMLKPQ</sequence>
<feature type="non-terminal residue" evidence="2">
    <location>
        <position position="1"/>
    </location>
</feature>
<dbReference type="PANTHER" id="PTHR10285">
    <property type="entry name" value="URIDINE KINASE"/>
    <property type="match status" value="1"/>
</dbReference>
<dbReference type="InterPro" id="IPR006083">
    <property type="entry name" value="PRK/URK"/>
</dbReference>
<dbReference type="Proteomes" id="UP000524321">
    <property type="component" value="Unassembled WGS sequence"/>
</dbReference>
<organism evidence="2 3">
    <name type="scientific">Phocaeicola vulgatus</name>
    <name type="common">Bacteroides vulgatus</name>
    <dbReference type="NCBI Taxonomy" id="821"/>
    <lineage>
        <taxon>Bacteria</taxon>
        <taxon>Pseudomonadati</taxon>
        <taxon>Bacteroidota</taxon>
        <taxon>Bacteroidia</taxon>
        <taxon>Bacteroidales</taxon>
        <taxon>Bacteroidaceae</taxon>
        <taxon>Phocaeicola</taxon>
    </lineage>
</organism>
<dbReference type="AlphaFoldDB" id="A0A7Y6UBX7"/>
<dbReference type="SUPFAM" id="SSF52540">
    <property type="entry name" value="P-loop containing nucleoside triphosphate hydrolases"/>
    <property type="match status" value="1"/>
</dbReference>
<feature type="domain" description="Phosphoribulokinase/uridine kinase" evidence="1">
    <location>
        <begin position="1"/>
        <end position="67"/>
    </location>
</feature>
<accession>A0A7Y6UBX7</accession>
<reference evidence="2 3" key="1">
    <citation type="submission" date="2020-04" db="EMBL/GenBank/DDBJ databases">
        <authorList>
            <person name="Pieper L."/>
        </authorList>
    </citation>
    <scope>NUCLEOTIDE SEQUENCE [LARGE SCALE GENOMIC DNA]</scope>
    <source>
        <strain evidence="2 3">B33</strain>
    </source>
</reference>
<gene>
    <name evidence="2" type="ORF">HUV05_23305</name>
</gene>
<protein>
    <submittedName>
        <fullName evidence="2">Uridine kinase</fullName>
    </submittedName>
</protein>
<keyword evidence="2" id="KW-0808">Transferase</keyword>
<dbReference type="EMBL" id="JABWDJ010000397">
    <property type="protein sequence ID" value="NVB76364.1"/>
    <property type="molecule type" value="Genomic_DNA"/>
</dbReference>
<dbReference type="InterPro" id="IPR027417">
    <property type="entry name" value="P-loop_NTPase"/>
</dbReference>
<evidence type="ECO:0000259" key="1">
    <source>
        <dbReference type="Pfam" id="PF00485"/>
    </source>
</evidence>
<keyword evidence="2" id="KW-0418">Kinase</keyword>
<dbReference type="PRINTS" id="PR00988">
    <property type="entry name" value="URIDINKINASE"/>
</dbReference>